<dbReference type="EMBL" id="CP002786">
    <property type="protein sequence ID" value="AEF40835.1"/>
    <property type="molecule type" value="Genomic_DNA"/>
</dbReference>
<dbReference type="SUPFAM" id="SSF51905">
    <property type="entry name" value="FAD/NAD(P)-binding domain"/>
    <property type="match status" value="2"/>
</dbReference>
<proteinExistence type="inferred from homology"/>
<dbReference type="Gene3D" id="3.50.50.60">
    <property type="entry name" value="FAD/NAD(P)-binding domain"/>
    <property type="match status" value="2"/>
</dbReference>
<dbReference type="Proteomes" id="UP000009235">
    <property type="component" value="Chromosome"/>
</dbReference>
<dbReference type="AlphaFoldDB" id="F6EEN5"/>
<dbReference type="STRING" id="443218.AS9A_2388"/>
<dbReference type="KEGG" id="asd:AS9A_2388"/>
<reference evidence="5 6" key="1">
    <citation type="journal article" date="2011" name="J. Bacteriol.">
        <title>Complete genome sequence of Amycolicicoccus subflavus DQS3-9A1T, an actinomycete isolated from crude oil-polluted soil.</title>
        <authorList>
            <person name="Cai M."/>
            <person name="Chen W.M."/>
            <person name="Nie Y."/>
            <person name="Chi C.Q."/>
            <person name="Wang Y.N."/>
            <person name="Tang Y.Q."/>
            <person name="Li G.Y."/>
            <person name="Wu X.L."/>
        </authorList>
    </citation>
    <scope>NUCLEOTIDE SEQUENCE [LARGE SCALE GENOMIC DNA]</scope>
    <source>
        <strain evidence="6">DSM 45089 / DQS3-9A1</strain>
    </source>
</reference>
<dbReference type="InterPro" id="IPR051209">
    <property type="entry name" value="FAD-bind_Monooxygenase_sf"/>
</dbReference>
<keyword evidence="3" id="KW-0274">FAD</keyword>
<dbReference type="PANTHER" id="PTHR42877">
    <property type="entry name" value="L-ORNITHINE N(5)-MONOOXYGENASE-RELATED"/>
    <property type="match status" value="1"/>
</dbReference>
<dbReference type="GO" id="GO:0050661">
    <property type="term" value="F:NADP binding"/>
    <property type="evidence" value="ECO:0007669"/>
    <property type="project" value="InterPro"/>
</dbReference>
<dbReference type="HOGENOM" id="CLU_006937_7_1_11"/>
<comment type="similarity">
    <text evidence="1">Belongs to the FAD-binding monooxygenase family.</text>
</comment>
<evidence type="ECO:0000256" key="1">
    <source>
        <dbReference type="ARBA" id="ARBA00010139"/>
    </source>
</evidence>
<accession>F6EEN5</accession>
<dbReference type="Pfam" id="PF00743">
    <property type="entry name" value="FMO-like"/>
    <property type="match status" value="1"/>
</dbReference>
<evidence type="ECO:0000256" key="4">
    <source>
        <dbReference type="ARBA" id="ARBA00023002"/>
    </source>
</evidence>
<organism evidence="5 6">
    <name type="scientific">Hoyosella subflava (strain DSM 45089 / JCM 17490 / NBRC 109087 / DQS3-9A1)</name>
    <name type="common">Amycolicicoccus subflavus</name>
    <dbReference type="NCBI Taxonomy" id="443218"/>
    <lineage>
        <taxon>Bacteria</taxon>
        <taxon>Bacillati</taxon>
        <taxon>Actinomycetota</taxon>
        <taxon>Actinomycetes</taxon>
        <taxon>Mycobacteriales</taxon>
        <taxon>Hoyosellaceae</taxon>
        <taxon>Hoyosella</taxon>
    </lineage>
</organism>
<evidence type="ECO:0000313" key="6">
    <source>
        <dbReference type="Proteomes" id="UP000009235"/>
    </source>
</evidence>
<sequence>MGAARLTHAPSVAIIGTGFGGLGMAIQLKKAGFDNLTLFEKTDDVGGVWRDNDYPGAACDVPSHLYSFSFEPKADWSRRFAPQAEIHEYLRDCARKYGLLPHIEFNTEVRGAKFDEHEGAWAVELADGRTHRADVVITATGQLSRPAYPRIPGLDTFKGEIFHSATWNHDYQLEGKKVGVIGTGASSIQFVPRIAASGAQVELFQRDAAHVIPKPDYAYSRAAVELFRRVPGLVRLSRWATYATLEPRALAFTKFPKAMSVIEWRFKRHLKQTIKDPVLRDKLTPKDPIGCKRILISNEYYQALAQPNVDVVNSGITEITPDGLVTADGVLHEVDAIVLGTGFQATDFLSPMEFTGIEGKTLNEEWREGAEAYLGITVAGFPNLFMLYGPNTNLSHSSIVFMLESQIRYILQGITRLAKGDIKWLDVLPHVQGVFNAQVQKKIGATVWAGECSSWYKTASGKVTNNWPGFTFAYRRSTRTFDENDYHAAPAPAPSLSGTVQL</sequence>
<keyword evidence="4" id="KW-0560">Oxidoreductase</keyword>
<dbReference type="PRINTS" id="PR00411">
    <property type="entry name" value="PNDRDTASEI"/>
</dbReference>
<gene>
    <name evidence="5" type="ordered locus">AS9A_2388</name>
</gene>
<dbReference type="RefSeq" id="WP_013807184.1">
    <property type="nucleotide sequence ID" value="NC_015564.1"/>
</dbReference>
<evidence type="ECO:0000256" key="2">
    <source>
        <dbReference type="ARBA" id="ARBA00022630"/>
    </source>
</evidence>
<dbReference type="eggNOG" id="COG2072">
    <property type="taxonomic scope" value="Bacteria"/>
</dbReference>
<dbReference type="GO" id="GO:0050660">
    <property type="term" value="F:flavin adenine dinucleotide binding"/>
    <property type="evidence" value="ECO:0007669"/>
    <property type="project" value="InterPro"/>
</dbReference>
<dbReference type="OrthoDB" id="5168853at2"/>
<protein>
    <submittedName>
        <fullName evidence="5">Uncharacterized protein</fullName>
    </submittedName>
</protein>
<dbReference type="InterPro" id="IPR020946">
    <property type="entry name" value="Flavin_mOase-like"/>
</dbReference>
<dbReference type="PANTHER" id="PTHR42877:SF4">
    <property type="entry name" value="FAD_NAD(P)-BINDING DOMAIN-CONTAINING PROTEIN-RELATED"/>
    <property type="match status" value="1"/>
</dbReference>
<name>F6EEN5_HOYSD</name>
<keyword evidence="6" id="KW-1185">Reference proteome</keyword>
<evidence type="ECO:0000256" key="3">
    <source>
        <dbReference type="ARBA" id="ARBA00022827"/>
    </source>
</evidence>
<evidence type="ECO:0000313" key="5">
    <source>
        <dbReference type="EMBL" id="AEF40835.1"/>
    </source>
</evidence>
<dbReference type="InterPro" id="IPR036188">
    <property type="entry name" value="FAD/NAD-bd_sf"/>
</dbReference>
<dbReference type="GO" id="GO:0004499">
    <property type="term" value="F:N,N-dimethylaniline monooxygenase activity"/>
    <property type="evidence" value="ECO:0007669"/>
    <property type="project" value="InterPro"/>
</dbReference>
<keyword evidence="2" id="KW-0285">Flavoprotein</keyword>